<evidence type="ECO:0000313" key="2">
    <source>
        <dbReference type="EMBL" id="KAL0455449.1"/>
    </source>
</evidence>
<dbReference type="InterPro" id="IPR000477">
    <property type="entry name" value="RT_dom"/>
</dbReference>
<organism evidence="2">
    <name type="scientific">Sesamum latifolium</name>
    <dbReference type="NCBI Taxonomy" id="2727402"/>
    <lineage>
        <taxon>Eukaryota</taxon>
        <taxon>Viridiplantae</taxon>
        <taxon>Streptophyta</taxon>
        <taxon>Embryophyta</taxon>
        <taxon>Tracheophyta</taxon>
        <taxon>Spermatophyta</taxon>
        <taxon>Magnoliopsida</taxon>
        <taxon>eudicotyledons</taxon>
        <taxon>Gunneridae</taxon>
        <taxon>Pentapetalae</taxon>
        <taxon>asterids</taxon>
        <taxon>lamiids</taxon>
        <taxon>Lamiales</taxon>
        <taxon>Pedaliaceae</taxon>
        <taxon>Sesamum</taxon>
    </lineage>
</organism>
<sequence length="423" mass="47142">MEMLNLIIRARIRNSGLFSFHWRCKELGISMLSFADDLLLFSEADVNSVTLFKDALMEFSDASGLEANPSKSVILLSKSAADMSTSIQTVLNFQIGLLHVKYLGVPINSSRITLADCAPLIAKMDKRLQGWSSYRLSFAARVQLIRSILCSLSVYWSSSFILPKGVIKVLEMKIRQFLWKGTNGTGYAKVSWHVCCLPKESGEQGIPNLQALNQALISKHVWDFLQNKESSIWVQWVRTYKLRSKSTWEIPTASSTWSWKKILSLCRKLTPMLEFQIATGTKFWLWKDLWHPIGILSLLFPRAPTVTDKDVMTILGDIPSISTGEDSILWKFGNFSTSSAYKVFSPTAAKVPWNGLSSAGLSSNGMEVLNGDGTVQRQASHYGSLPSNLSLFGVSHLEGKKQPSILQHFFFSRGGFITCCGAS</sequence>
<comment type="caution">
    <text evidence="2">The sequence shown here is derived from an EMBL/GenBank/DDBJ whole genome shotgun (WGS) entry which is preliminary data.</text>
</comment>
<accession>A0AAW2XMS5</accession>
<feature type="domain" description="Reverse transcriptase" evidence="1">
    <location>
        <begin position="1"/>
        <end position="107"/>
    </location>
</feature>
<dbReference type="AlphaFoldDB" id="A0AAW2XMS5"/>
<reference evidence="2" key="1">
    <citation type="submission" date="2020-06" db="EMBL/GenBank/DDBJ databases">
        <authorList>
            <person name="Li T."/>
            <person name="Hu X."/>
            <person name="Zhang T."/>
            <person name="Song X."/>
            <person name="Zhang H."/>
            <person name="Dai N."/>
            <person name="Sheng W."/>
            <person name="Hou X."/>
            <person name="Wei L."/>
        </authorList>
    </citation>
    <scope>NUCLEOTIDE SEQUENCE</scope>
    <source>
        <strain evidence="2">KEN1</strain>
        <tissue evidence="2">Leaf</tissue>
    </source>
</reference>
<name>A0AAW2XMS5_9LAMI</name>
<dbReference type="EMBL" id="JACGWN010000003">
    <property type="protein sequence ID" value="KAL0455449.1"/>
    <property type="molecule type" value="Genomic_DNA"/>
</dbReference>
<dbReference type="PROSITE" id="PS50878">
    <property type="entry name" value="RT_POL"/>
    <property type="match status" value="1"/>
</dbReference>
<gene>
    <name evidence="2" type="ORF">Slati_0884100</name>
</gene>
<proteinExistence type="predicted"/>
<dbReference type="PANTHER" id="PTHR33116">
    <property type="entry name" value="REVERSE TRANSCRIPTASE ZINC-BINDING DOMAIN-CONTAINING PROTEIN-RELATED-RELATED"/>
    <property type="match status" value="1"/>
</dbReference>
<protein>
    <recommendedName>
        <fullName evidence="1">Reverse transcriptase domain-containing protein</fullName>
    </recommendedName>
</protein>
<reference evidence="2" key="2">
    <citation type="journal article" date="2024" name="Plant">
        <title>Genomic evolution and insights into agronomic trait innovations of Sesamum species.</title>
        <authorList>
            <person name="Miao H."/>
            <person name="Wang L."/>
            <person name="Qu L."/>
            <person name="Liu H."/>
            <person name="Sun Y."/>
            <person name="Le M."/>
            <person name="Wang Q."/>
            <person name="Wei S."/>
            <person name="Zheng Y."/>
            <person name="Lin W."/>
            <person name="Duan Y."/>
            <person name="Cao H."/>
            <person name="Xiong S."/>
            <person name="Wang X."/>
            <person name="Wei L."/>
            <person name="Li C."/>
            <person name="Ma Q."/>
            <person name="Ju M."/>
            <person name="Zhao R."/>
            <person name="Li G."/>
            <person name="Mu C."/>
            <person name="Tian Q."/>
            <person name="Mei H."/>
            <person name="Zhang T."/>
            <person name="Gao T."/>
            <person name="Zhang H."/>
        </authorList>
    </citation>
    <scope>NUCLEOTIDE SEQUENCE</scope>
    <source>
        <strain evidence="2">KEN1</strain>
    </source>
</reference>
<evidence type="ECO:0000259" key="1">
    <source>
        <dbReference type="PROSITE" id="PS50878"/>
    </source>
</evidence>
<dbReference type="PANTHER" id="PTHR33116:SF76">
    <property type="entry name" value="DUF4283 DOMAIN-CONTAINING PROTEIN"/>
    <property type="match status" value="1"/>
</dbReference>